<sequence length="107" mass="12233">RREIGYYSDSLFGVIGVVEKSDMVAILPGKIATYFRDVRRYNIKILRMPDEIIFRTLPVYAYLATNSIHYKNAKKLISTFQSTFLFSQEKQPDALVEGSTSLCDLSV</sequence>
<name>A0A5Y3YLP4_SALER</name>
<gene>
    <name evidence="1" type="ORF">FQN97_21500</name>
</gene>
<dbReference type="AlphaFoldDB" id="A0A5Y3YLP4"/>
<feature type="non-terminal residue" evidence="1">
    <location>
        <position position="1"/>
    </location>
</feature>
<protein>
    <submittedName>
        <fullName evidence="1">LysR family transcriptional regulator</fullName>
    </submittedName>
</protein>
<evidence type="ECO:0000313" key="1">
    <source>
        <dbReference type="EMBL" id="ECJ9370246.1"/>
    </source>
</evidence>
<dbReference type="EMBL" id="AAJAAL010000114">
    <property type="protein sequence ID" value="ECJ9370246.1"/>
    <property type="molecule type" value="Genomic_DNA"/>
</dbReference>
<proteinExistence type="predicted"/>
<reference evidence="1" key="1">
    <citation type="submission" date="2019-07" db="EMBL/GenBank/DDBJ databases">
        <authorList>
            <consortium name="PulseNet: The National Subtyping Network for Foodborne Disease Surveillance"/>
            <person name="Tarr C.L."/>
            <person name="Trees E."/>
            <person name="Katz L.S."/>
            <person name="Carleton-Romer H.A."/>
            <person name="Stroika S."/>
            <person name="Kucerova Z."/>
            <person name="Roache K.F."/>
            <person name="Sabol A.L."/>
            <person name="Besser J."/>
            <person name="Gerner-Smidt P."/>
        </authorList>
    </citation>
    <scope>NUCLEOTIDE SEQUENCE</scope>
    <source>
        <strain evidence="1">PNUSAS079113</strain>
    </source>
</reference>
<organism evidence="1">
    <name type="scientific">Salmonella enterica</name>
    <name type="common">Salmonella choleraesuis</name>
    <dbReference type="NCBI Taxonomy" id="28901"/>
    <lineage>
        <taxon>Bacteria</taxon>
        <taxon>Pseudomonadati</taxon>
        <taxon>Pseudomonadota</taxon>
        <taxon>Gammaproteobacteria</taxon>
        <taxon>Enterobacterales</taxon>
        <taxon>Enterobacteriaceae</taxon>
        <taxon>Salmonella</taxon>
    </lineage>
</organism>
<comment type="caution">
    <text evidence="1">The sequence shown here is derived from an EMBL/GenBank/DDBJ whole genome shotgun (WGS) entry which is preliminary data.</text>
</comment>
<accession>A0A5Y3YLP4</accession>